<feature type="domain" description="DUF8040" evidence="3">
    <location>
        <begin position="80"/>
        <end position="165"/>
    </location>
</feature>
<keyword evidence="5" id="KW-1185">Reference proteome</keyword>
<gene>
    <name evidence="4" type="ORF">E4U60_000940</name>
</gene>
<feature type="signal peptide" evidence="2">
    <location>
        <begin position="1"/>
        <end position="19"/>
    </location>
</feature>
<evidence type="ECO:0000256" key="2">
    <source>
        <dbReference type="SAM" id="SignalP"/>
    </source>
</evidence>
<dbReference type="AlphaFoldDB" id="A0A9P7MDF0"/>
<evidence type="ECO:0000313" key="5">
    <source>
        <dbReference type="Proteomes" id="UP000706124"/>
    </source>
</evidence>
<feature type="chain" id="PRO_5040393864" description="DUF8040 domain-containing protein" evidence="2">
    <location>
        <begin position="20"/>
        <end position="183"/>
    </location>
</feature>
<feature type="region of interest" description="Disordered" evidence="1">
    <location>
        <begin position="50"/>
        <end position="70"/>
    </location>
</feature>
<evidence type="ECO:0000259" key="3">
    <source>
        <dbReference type="Pfam" id="PF26138"/>
    </source>
</evidence>
<dbReference type="Pfam" id="PF26138">
    <property type="entry name" value="DUF8040"/>
    <property type="match status" value="1"/>
</dbReference>
<proteinExistence type="predicted"/>
<dbReference type="OrthoDB" id="4954565at2759"/>
<comment type="caution">
    <text evidence="4">The sequence shown here is derived from an EMBL/GenBank/DDBJ whole genome shotgun (WGS) entry which is preliminary data.</text>
</comment>
<evidence type="ECO:0000256" key="1">
    <source>
        <dbReference type="SAM" id="MobiDB-lite"/>
    </source>
</evidence>
<dbReference type="EMBL" id="SRPO01000133">
    <property type="protein sequence ID" value="KAG5939377.1"/>
    <property type="molecule type" value="Genomic_DNA"/>
</dbReference>
<sequence>MPELRLLVLCTILDWAVHTDDLDNTDELADTLEDVLLAWALLQKKQAEREQQQAIDENEASRDPDGLEGGACRPHVDRAHAVMRRLLAAPDDDFKVICRMRKDVFKKLVYWMRTNTTIRNTRYRVELKLMVYLYLLASGKSQRNAASFFHISQASIHRIARECSRSMPNATTPAQLVQLMGRT</sequence>
<accession>A0A9P7MDF0</accession>
<keyword evidence="2" id="KW-0732">Signal</keyword>
<dbReference type="InterPro" id="IPR058353">
    <property type="entry name" value="DUF8040"/>
</dbReference>
<reference evidence="4 5" key="1">
    <citation type="journal article" date="2020" name="bioRxiv">
        <title>Whole genome comparisons of ergot fungi reveals the divergence and evolution of species within the genus Claviceps are the result of varying mechanisms driving genome evolution and host range expansion.</title>
        <authorList>
            <person name="Wyka S.A."/>
            <person name="Mondo S.J."/>
            <person name="Liu M."/>
            <person name="Dettman J."/>
            <person name="Nalam V."/>
            <person name="Broders K.D."/>
        </authorList>
    </citation>
    <scope>NUCLEOTIDE SEQUENCE [LARGE SCALE GENOMIC DNA]</scope>
    <source>
        <strain evidence="4 5">CCC 1485</strain>
    </source>
</reference>
<dbReference type="Proteomes" id="UP000706124">
    <property type="component" value="Unassembled WGS sequence"/>
</dbReference>
<evidence type="ECO:0000313" key="4">
    <source>
        <dbReference type="EMBL" id="KAG5939377.1"/>
    </source>
</evidence>
<protein>
    <recommendedName>
        <fullName evidence="3">DUF8040 domain-containing protein</fullName>
    </recommendedName>
</protein>
<name>A0A9P7MDF0_9HYPO</name>
<organism evidence="4 5">
    <name type="scientific">Claviceps pazoutovae</name>
    <dbReference type="NCBI Taxonomy" id="1649127"/>
    <lineage>
        <taxon>Eukaryota</taxon>
        <taxon>Fungi</taxon>
        <taxon>Dikarya</taxon>
        <taxon>Ascomycota</taxon>
        <taxon>Pezizomycotina</taxon>
        <taxon>Sordariomycetes</taxon>
        <taxon>Hypocreomycetidae</taxon>
        <taxon>Hypocreales</taxon>
        <taxon>Clavicipitaceae</taxon>
        <taxon>Claviceps</taxon>
    </lineage>
</organism>